<dbReference type="HOGENOM" id="CLU_135625_2_0_12"/>
<dbReference type="InterPro" id="IPR032710">
    <property type="entry name" value="NTF2-like_dom_sf"/>
</dbReference>
<gene>
    <name evidence="1" type="ordered locus">LEPBI_I2219</name>
</gene>
<proteinExistence type="predicted"/>
<evidence type="ECO:0000313" key="1">
    <source>
        <dbReference type="EMBL" id="ABZ98317.1"/>
    </source>
</evidence>
<dbReference type="RefSeq" id="WP_012389185.1">
    <property type="nucleotide sequence ID" value="NC_010602.1"/>
</dbReference>
<sequence length="120" mass="14187">MNEADRIEIIENQLIAYNNKDIEKFLTYWDQNAKIYLHPNTLIANGIQEIKERHLMRFQEPDLSAELISRKTYSEKIVDFEIVTRNLPEGKAILDVLAIYEIENNFITKAWFLIGEPIYI</sequence>
<dbReference type="Gene3D" id="3.10.450.50">
    <property type="match status" value="1"/>
</dbReference>
<dbReference type="KEGG" id="lbi:LEPBI_I2219"/>
<dbReference type="AlphaFoldDB" id="B0ST77"/>
<dbReference type="SUPFAM" id="SSF54427">
    <property type="entry name" value="NTF2-like"/>
    <property type="match status" value="1"/>
</dbReference>
<dbReference type="Proteomes" id="UP000001847">
    <property type="component" value="Chromosome I"/>
</dbReference>
<name>B0ST77_LEPBP</name>
<organism evidence="1 2">
    <name type="scientific">Leptospira biflexa serovar Patoc (strain Patoc 1 / ATCC 23582 / Paris)</name>
    <dbReference type="NCBI Taxonomy" id="456481"/>
    <lineage>
        <taxon>Bacteria</taxon>
        <taxon>Pseudomonadati</taxon>
        <taxon>Spirochaetota</taxon>
        <taxon>Spirochaetia</taxon>
        <taxon>Leptospirales</taxon>
        <taxon>Leptospiraceae</taxon>
        <taxon>Leptospira</taxon>
    </lineage>
</organism>
<keyword evidence="2" id="KW-1185">Reference proteome</keyword>
<dbReference type="BioCyc" id="LBIF456481:LEPBI_RS10945-MONOMER"/>
<evidence type="ECO:0000313" key="2">
    <source>
        <dbReference type="Proteomes" id="UP000001847"/>
    </source>
</evidence>
<dbReference type="OrthoDB" id="9799296at2"/>
<protein>
    <recommendedName>
        <fullName evidence="3">SnoaL-like domain-containing protein</fullName>
    </recommendedName>
</protein>
<dbReference type="STRING" id="456481.LEPBI_I2219"/>
<evidence type="ECO:0008006" key="3">
    <source>
        <dbReference type="Google" id="ProtNLM"/>
    </source>
</evidence>
<reference evidence="1 2" key="1">
    <citation type="journal article" date="2008" name="PLoS ONE">
        <title>Genome sequence of the saprophyte Leptospira biflexa provides insights into the evolution of Leptospira and the pathogenesis of leptospirosis.</title>
        <authorList>
            <person name="Picardeau M."/>
            <person name="Bulach D.M."/>
            <person name="Bouchier C."/>
            <person name="Zuerner R.L."/>
            <person name="Zidane N."/>
            <person name="Wilson P.J."/>
            <person name="Creno S."/>
            <person name="Kuczek E.S."/>
            <person name="Bommezzadri S."/>
            <person name="Davis J.C."/>
            <person name="McGrath A."/>
            <person name="Johnson M.J."/>
            <person name="Boursaux-Eude C."/>
            <person name="Seemann T."/>
            <person name="Rouy Z."/>
            <person name="Coppel R.L."/>
            <person name="Rood J.I."/>
            <person name="Lajus A."/>
            <person name="Davies J.K."/>
            <person name="Medigue C."/>
            <person name="Adler B."/>
        </authorList>
    </citation>
    <scope>NUCLEOTIDE SEQUENCE [LARGE SCALE GENOMIC DNA]</scope>
    <source>
        <strain evidence="2">Patoc 1 / ATCC 23582 / Paris</strain>
    </source>
</reference>
<accession>B0ST77</accession>
<dbReference type="EMBL" id="CP000786">
    <property type="protein sequence ID" value="ABZ98317.1"/>
    <property type="molecule type" value="Genomic_DNA"/>
</dbReference>